<dbReference type="GeneID" id="19953648"/>
<protein>
    <submittedName>
        <fullName evidence="5">Uncharacterized protein</fullName>
    </submittedName>
</protein>
<dbReference type="PANTHER" id="PTHR24123:SF33">
    <property type="entry name" value="PROTEIN HOS4"/>
    <property type="match status" value="1"/>
</dbReference>
<feature type="repeat" description="ANK" evidence="3">
    <location>
        <begin position="638"/>
        <end position="670"/>
    </location>
</feature>
<dbReference type="PROSITE" id="PS50297">
    <property type="entry name" value="ANK_REP_REGION"/>
    <property type="match status" value="2"/>
</dbReference>
<dbReference type="InterPro" id="IPR051165">
    <property type="entry name" value="Multifunctional_ANK_Repeat"/>
</dbReference>
<feature type="repeat" description="ANK" evidence="3">
    <location>
        <begin position="176"/>
        <end position="208"/>
    </location>
</feature>
<evidence type="ECO:0000256" key="1">
    <source>
        <dbReference type="ARBA" id="ARBA00022737"/>
    </source>
</evidence>
<feature type="non-terminal residue" evidence="5">
    <location>
        <position position="702"/>
    </location>
</feature>
<accession>T0PVF5</accession>
<dbReference type="SMART" id="SM00248">
    <property type="entry name" value="ANK"/>
    <property type="match status" value="8"/>
</dbReference>
<dbReference type="InterPro" id="IPR036770">
    <property type="entry name" value="Ankyrin_rpt-contain_sf"/>
</dbReference>
<evidence type="ECO:0000256" key="2">
    <source>
        <dbReference type="ARBA" id="ARBA00023043"/>
    </source>
</evidence>
<keyword evidence="2 3" id="KW-0040">ANK repeat</keyword>
<dbReference type="RefSeq" id="XP_008617226.1">
    <property type="nucleotide sequence ID" value="XM_008619004.1"/>
</dbReference>
<dbReference type="InterPro" id="IPR002110">
    <property type="entry name" value="Ankyrin_rpt"/>
</dbReference>
<keyword evidence="6" id="KW-1185">Reference proteome</keyword>
<reference evidence="5 6" key="1">
    <citation type="submission" date="2012-04" db="EMBL/GenBank/DDBJ databases">
        <title>The Genome Sequence of Saprolegnia declina VS20.</title>
        <authorList>
            <consortium name="The Broad Institute Genome Sequencing Platform"/>
            <person name="Russ C."/>
            <person name="Nusbaum C."/>
            <person name="Tyler B."/>
            <person name="van West P."/>
            <person name="Dieguez-Uribeondo J."/>
            <person name="de Bruijn I."/>
            <person name="Tripathy S."/>
            <person name="Jiang R."/>
            <person name="Young S.K."/>
            <person name="Zeng Q."/>
            <person name="Gargeya S."/>
            <person name="Fitzgerald M."/>
            <person name="Haas B."/>
            <person name="Abouelleil A."/>
            <person name="Alvarado L."/>
            <person name="Arachchi H.M."/>
            <person name="Berlin A."/>
            <person name="Chapman S.B."/>
            <person name="Goldberg J."/>
            <person name="Griggs A."/>
            <person name="Gujja S."/>
            <person name="Hansen M."/>
            <person name="Howarth C."/>
            <person name="Imamovic A."/>
            <person name="Larimer J."/>
            <person name="McCowen C."/>
            <person name="Montmayeur A."/>
            <person name="Murphy C."/>
            <person name="Neiman D."/>
            <person name="Pearson M."/>
            <person name="Priest M."/>
            <person name="Roberts A."/>
            <person name="Saif S."/>
            <person name="Shea T."/>
            <person name="Sisk P."/>
            <person name="Sykes S."/>
            <person name="Wortman J."/>
            <person name="Nusbaum C."/>
            <person name="Birren B."/>
        </authorList>
    </citation>
    <scope>NUCLEOTIDE SEQUENCE [LARGE SCALE GENOMIC DNA]</scope>
    <source>
        <strain evidence="5 6">VS20</strain>
    </source>
</reference>
<dbReference type="Gene3D" id="1.25.40.20">
    <property type="entry name" value="Ankyrin repeat-containing domain"/>
    <property type="match status" value="4"/>
</dbReference>
<dbReference type="VEuPathDB" id="FungiDB:SDRG_12921"/>
<name>T0PVF5_SAPDV</name>
<dbReference type="Pfam" id="PF12796">
    <property type="entry name" value="Ank_2"/>
    <property type="match status" value="2"/>
</dbReference>
<keyword evidence="1" id="KW-0677">Repeat</keyword>
<dbReference type="PANTHER" id="PTHR24123">
    <property type="entry name" value="ANKYRIN REPEAT-CONTAINING"/>
    <property type="match status" value="1"/>
</dbReference>
<evidence type="ECO:0000256" key="3">
    <source>
        <dbReference type="PROSITE-ProRule" id="PRU00023"/>
    </source>
</evidence>
<dbReference type="STRING" id="1156394.T0PVF5"/>
<evidence type="ECO:0000256" key="4">
    <source>
        <dbReference type="SAM" id="MobiDB-lite"/>
    </source>
</evidence>
<dbReference type="Proteomes" id="UP000030762">
    <property type="component" value="Unassembled WGS sequence"/>
</dbReference>
<sequence length="702" mass="76598">MTAKPLKARAASLMSETDHESDDEAVLPLGDPADVTKSLPQLLHEGKKALVLQQLQTGPVTLDELTATFDDATVLGMAAFLGYEDIVGDVLARQEVYDVPKYMVLAAFKAIEKNQVRTLQLLCAANPHWIPSLQTPFTENVCPLLHFAAFFSANAVLAWVLQQPLPTGAVNAMDDTRQTPLYFANYESNFRGMKLLLRAGANVHEVDQQGHSALCATLLSVHNLDGVKLKIVMLLFAYGADLHPREVGSKKMYTGFGLSQASRVSKSGQVHALLRHEDAFRREFPLHCLARDNNVSGVRAWLDETLAATHVNAYDDDDDEDAAEPMTAINAALSAPDKDGKTALIYAADAIDGAAPTQVLEILLPHASTASLMVQDKNGRTVLDCLLEKDLVCNANLDDATNAAILRVMHVLTREKMVALDFVSSASVPRQGTQPLTCTGVCSETSQLSSTTLPQLAEKRKWSELERRLEASNDISTINEYDAKGHTVLYHVCDAGNDGLLALLLQQSTLNVNLTMRDSSETAVAFASARGHDECVRLLLRAGAHHGIRLEASAKDLQMYTYDRAKPSRTLLHESWLLEKAYPDYHLARLLNVHEAERHIEALETALHIAITNELPENVVESLLGQHSADVDAQTKITGETALMMAAKQGCMRLAQVLLEADTDVDVIDANKCTALLHAAVLGHVGIVELLLVYRADLDPKL</sequence>
<proteinExistence type="predicted"/>
<dbReference type="SUPFAM" id="SSF48403">
    <property type="entry name" value="Ankyrin repeat"/>
    <property type="match status" value="3"/>
</dbReference>
<dbReference type="InParanoid" id="T0PVF5"/>
<evidence type="ECO:0000313" key="6">
    <source>
        <dbReference type="Proteomes" id="UP000030762"/>
    </source>
</evidence>
<dbReference type="OrthoDB" id="341259at2759"/>
<feature type="region of interest" description="Disordered" evidence="4">
    <location>
        <begin position="1"/>
        <end position="24"/>
    </location>
</feature>
<dbReference type="PROSITE" id="PS50088">
    <property type="entry name" value="ANK_REPEAT"/>
    <property type="match status" value="2"/>
</dbReference>
<gene>
    <name evidence="5" type="ORF">SDRG_12921</name>
</gene>
<dbReference type="AlphaFoldDB" id="T0PVF5"/>
<organism evidence="5 6">
    <name type="scientific">Saprolegnia diclina (strain VS20)</name>
    <dbReference type="NCBI Taxonomy" id="1156394"/>
    <lineage>
        <taxon>Eukaryota</taxon>
        <taxon>Sar</taxon>
        <taxon>Stramenopiles</taxon>
        <taxon>Oomycota</taxon>
        <taxon>Saprolegniomycetes</taxon>
        <taxon>Saprolegniales</taxon>
        <taxon>Saprolegniaceae</taxon>
        <taxon>Saprolegnia</taxon>
    </lineage>
</organism>
<evidence type="ECO:0000313" key="5">
    <source>
        <dbReference type="EMBL" id="EQC29459.1"/>
    </source>
</evidence>
<dbReference type="EMBL" id="JH767184">
    <property type="protein sequence ID" value="EQC29459.1"/>
    <property type="molecule type" value="Genomic_DNA"/>
</dbReference>